<dbReference type="Proteomes" id="UP000503464">
    <property type="component" value="Chromosome"/>
</dbReference>
<keyword evidence="4" id="KW-0732">Signal</keyword>
<protein>
    <submittedName>
        <fullName evidence="6">Type 1 fimbrial protein</fullName>
    </submittedName>
</protein>
<dbReference type="GO" id="GO:0009289">
    <property type="term" value="C:pilus"/>
    <property type="evidence" value="ECO:0007669"/>
    <property type="project" value="UniProtKB-SubCell"/>
</dbReference>
<feature type="domain" description="Fimbrial-type adhesion" evidence="5">
    <location>
        <begin position="219"/>
        <end position="389"/>
    </location>
</feature>
<feature type="signal peptide" evidence="4">
    <location>
        <begin position="1"/>
        <end position="39"/>
    </location>
</feature>
<sequence>MMKTTARLLSGLRKYARPIGRFLSGSLALVALVALQAQAVTCEFTKLFHENVTIPVVGPGMSTVGEDAPIGKVLYASQFMTKGYSTSYDCTITNSEKAVMHTYNKVEVIATPSGAPTRSGDKDIFPTNVPGIGAIFYVSGSLIWNAVFPGIWESTSNIGWGTMSQGLGQLSFVEIELVKTGPIAAGTQQVLGSSFPTFQISSGSNSPFVVDHVFVTLNFSGAATMYTKTCQLAKSVIDVELGTHQRSNFTGIGSVTKWEDFDITLKDCPPFVGYGDYNYNERTDITKGSNKPNQVAISFNSVHGVVENNPLLAKLESGPNSAAGIGIELSKRDATSSINLDGSGGFDLDNLPTQDGSSYVIPLKARYVQYESNVKAGIANGATVFTITYN</sequence>
<dbReference type="InterPro" id="IPR008966">
    <property type="entry name" value="Adhesion_dom_sf"/>
</dbReference>
<dbReference type="InterPro" id="IPR000259">
    <property type="entry name" value="Adhesion_dom_fimbrial"/>
</dbReference>
<dbReference type="EMBL" id="CP054160">
    <property type="protein sequence ID" value="QKJ60710.1"/>
    <property type="molecule type" value="Genomic_DNA"/>
</dbReference>
<dbReference type="GO" id="GO:0043709">
    <property type="term" value="P:cell adhesion involved in single-species biofilm formation"/>
    <property type="evidence" value="ECO:0007669"/>
    <property type="project" value="TreeGrafter"/>
</dbReference>
<accession>A0AAE7JV13</accession>
<dbReference type="Pfam" id="PF00419">
    <property type="entry name" value="Fimbrial"/>
    <property type="match status" value="1"/>
</dbReference>
<organism evidence="6 7">
    <name type="scientific">Serratia fonticola</name>
    <dbReference type="NCBI Taxonomy" id="47917"/>
    <lineage>
        <taxon>Bacteria</taxon>
        <taxon>Pseudomonadati</taxon>
        <taxon>Pseudomonadota</taxon>
        <taxon>Gammaproteobacteria</taxon>
        <taxon>Enterobacterales</taxon>
        <taxon>Yersiniaceae</taxon>
        <taxon>Serratia</taxon>
    </lineage>
</organism>
<dbReference type="InterPro" id="IPR036937">
    <property type="entry name" value="Adhesion_dom_fimbrial_sf"/>
</dbReference>
<comment type="subcellular location">
    <subcellularLocation>
        <location evidence="1">Fimbrium</location>
    </subcellularLocation>
</comment>
<evidence type="ECO:0000256" key="2">
    <source>
        <dbReference type="ARBA" id="ARBA00006671"/>
    </source>
</evidence>
<reference evidence="7" key="1">
    <citation type="submission" date="2020-03" db="EMBL/GenBank/DDBJ databases">
        <title>Genome sequences of seven Enterobacteriaceae strains isolated from Canadian wastewater treatment facilities.</title>
        <authorList>
            <person name="Huang H."/>
            <person name="Chmara J.T."/>
            <person name="Duceppe M.-O."/>
        </authorList>
    </citation>
    <scope>NUCLEOTIDE SEQUENCE [LARGE SCALE GENOMIC DNA]</scope>
    <source>
        <strain evidence="7">Biosolid 3</strain>
    </source>
</reference>
<dbReference type="AlphaFoldDB" id="A0AAE7JV13"/>
<evidence type="ECO:0000313" key="7">
    <source>
        <dbReference type="Proteomes" id="UP000503464"/>
    </source>
</evidence>
<comment type="similarity">
    <text evidence="2">Belongs to the fimbrial protein family.</text>
</comment>
<evidence type="ECO:0000259" key="5">
    <source>
        <dbReference type="Pfam" id="PF00419"/>
    </source>
</evidence>
<dbReference type="InterPro" id="IPR050263">
    <property type="entry name" value="Bact_Fimbrial_Adh_Pro"/>
</dbReference>
<dbReference type="Gene3D" id="2.60.40.1090">
    <property type="entry name" value="Fimbrial-type adhesion domain"/>
    <property type="match status" value="1"/>
</dbReference>
<keyword evidence="3" id="KW-0281">Fimbrium</keyword>
<dbReference type="PANTHER" id="PTHR33420">
    <property type="entry name" value="FIMBRIAL SUBUNIT ELFA-RELATED"/>
    <property type="match status" value="1"/>
</dbReference>
<evidence type="ECO:0000313" key="6">
    <source>
        <dbReference type="EMBL" id="QKJ60710.1"/>
    </source>
</evidence>
<proteinExistence type="inferred from homology"/>
<evidence type="ECO:0000256" key="3">
    <source>
        <dbReference type="ARBA" id="ARBA00023263"/>
    </source>
</evidence>
<dbReference type="SUPFAM" id="SSF49401">
    <property type="entry name" value="Bacterial adhesins"/>
    <property type="match status" value="1"/>
</dbReference>
<dbReference type="RefSeq" id="WP_173409880.1">
    <property type="nucleotide sequence ID" value="NZ_CP054160.3"/>
</dbReference>
<evidence type="ECO:0000256" key="4">
    <source>
        <dbReference type="SAM" id="SignalP"/>
    </source>
</evidence>
<name>A0AAE7JV13_SERFO</name>
<dbReference type="PANTHER" id="PTHR33420:SF14">
    <property type="entry name" value="TYPE 1 FIMBRIN D-MANNOSE SPECIFIC ADHESIN"/>
    <property type="match status" value="1"/>
</dbReference>
<gene>
    <name evidence="6" type="ORF">G9399_23565</name>
</gene>
<evidence type="ECO:0000256" key="1">
    <source>
        <dbReference type="ARBA" id="ARBA00004561"/>
    </source>
</evidence>
<feature type="chain" id="PRO_5041942218" evidence="4">
    <location>
        <begin position="40"/>
        <end position="390"/>
    </location>
</feature>
<dbReference type="Gene3D" id="2.60.40.3310">
    <property type="match status" value="1"/>
</dbReference>